<evidence type="ECO:0000313" key="2">
    <source>
        <dbReference type="EMBL" id="GAG04567.1"/>
    </source>
</evidence>
<evidence type="ECO:0000256" key="1">
    <source>
        <dbReference type="SAM" id="Phobius"/>
    </source>
</evidence>
<keyword evidence="1" id="KW-0812">Transmembrane</keyword>
<name>X0UZH9_9ZZZZ</name>
<proteinExistence type="predicted"/>
<keyword evidence="1" id="KW-1133">Transmembrane helix</keyword>
<protein>
    <submittedName>
        <fullName evidence="2">Uncharacterized protein</fullName>
    </submittedName>
</protein>
<feature type="non-terminal residue" evidence="2">
    <location>
        <position position="40"/>
    </location>
</feature>
<sequence>MVDKKVSKLAKATFIVPALLWGTGLVLCRLAGPLTNPVPS</sequence>
<gene>
    <name evidence="2" type="ORF">S01H1_42172</name>
</gene>
<comment type="caution">
    <text evidence="2">The sequence shown here is derived from an EMBL/GenBank/DDBJ whole genome shotgun (WGS) entry which is preliminary data.</text>
</comment>
<dbReference type="EMBL" id="BARS01026791">
    <property type="protein sequence ID" value="GAG04567.1"/>
    <property type="molecule type" value="Genomic_DNA"/>
</dbReference>
<organism evidence="2">
    <name type="scientific">marine sediment metagenome</name>
    <dbReference type="NCBI Taxonomy" id="412755"/>
    <lineage>
        <taxon>unclassified sequences</taxon>
        <taxon>metagenomes</taxon>
        <taxon>ecological metagenomes</taxon>
    </lineage>
</organism>
<dbReference type="AlphaFoldDB" id="X0UZH9"/>
<accession>X0UZH9</accession>
<reference evidence="2" key="1">
    <citation type="journal article" date="2014" name="Front. Microbiol.">
        <title>High frequency of phylogenetically diverse reductive dehalogenase-homologous genes in deep subseafloor sedimentary metagenomes.</title>
        <authorList>
            <person name="Kawai M."/>
            <person name="Futagami T."/>
            <person name="Toyoda A."/>
            <person name="Takaki Y."/>
            <person name="Nishi S."/>
            <person name="Hori S."/>
            <person name="Arai W."/>
            <person name="Tsubouchi T."/>
            <person name="Morono Y."/>
            <person name="Uchiyama I."/>
            <person name="Ito T."/>
            <person name="Fujiyama A."/>
            <person name="Inagaki F."/>
            <person name="Takami H."/>
        </authorList>
    </citation>
    <scope>NUCLEOTIDE SEQUENCE</scope>
    <source>
        <strain evidence="2">Expedition CK06-06</strain>
    </source>
</reference>
<keyword evidence="1" id="KW-0472">Membrane</keyword>
<feature type="transmembrane region" description="Helical" evidence="1">
    <location>
        <begin position="12"/>
        <end position="32"/>
    </location>
</feature>